<dbReference type="AlphaFoldDB" id="A0A7X6KVX9"/>
<dbReference type="Proteomes" id="UP000581206">
    <property type="component" value="Unassembled WGS sequence"/>
</dbReference>
<organism evidence="3 4">
    <name type="scientific">Cellulomonas denverensis</name>
    <dbReference type="NCBI Taxonomy" id="264297"/>
    <lineage>
        <taxon>Bacteria</taxon>
        <taxon>Bacillati</taxon>
        <taxon>Actinomycetota</taxon>
        <taxon>Actinomycetes</taxon>
        <taxon>Micrococcales</taxon>
        <taxon>Cellulomonadaceae</taxon>
        <taxon>Cellulomonas</taxon>
    </lineage>
</organism>
<feature type="chain" id="PRO_5038446121" description="GerMN domain-containing protein" evidence="2">
    <location>
        <begin position="21"/>
        <end position="164"/>
    </location>
</feature>
<dbReference type="EMBL" id="JAAXOX010000005">
    <property type="protein sequence ID" value="NKY23292.1"/>
    <property type="molecule type" value="Genomic_DNA"/>
</dbReference>
<evidence type="ECO:0000313" key="3">
    <source>
        <dbReference type="EMBL" id="NKY23292.1"/>
    </source>
</evidence>
<dbReference type="PROSITE" id="PS51257">
    <property type="entry name" value="PROKAR_LIPOPROTEIN"/>
    <property type="match status" value="1"/>
</dbReference>
<evidence type="ECO:0008006" key="5">
    <source>
        <dbReference type="Google" id="ProtNLM"/>
    </source>
</evidence>
<reference evidence="3 4" key="1">
    <citation type="submission" date="2020-04" db="EMBL/GenBank/DDBJ databases">
        <title>MicrobeNet Type strains.</title>
        <authorList>
            <person name="Nicholson A.C."/>
        </authorList>
    </citation>
    <scope>NUCLEOTIDE SEQUENCE [LARGE SCALE GENOMIC DNA]</scope>
    <source>
        <strain evidence="3 4">ATCC BAA-788</strain>
    </source>
</reference>
<gene>
    <name evidence="3" type="ORF">HGA03_11525</name>
</gene>
<comment type="caution">
    <text evidence="3">The sequence shown here is derived from an EMBL/GenBank/DDBJ whole genome shotgun (WGS) entry which is preliminary data.</text>
</comment>
<evidence type="ECO:0000256" key="1">
    <source>
        <dbReference type="SAM" id="MobiDB-lite"/>
    </source>
</evidence>
<evidence type="ECO:0000256" key="2">
    <source>
        <dbReference type="SAM" id="SignalP"/>
    </source>
</evidence>
<protein>
    <recommendedName>
        <fullName evidence="5">GerMN domain-containing protein</fullName>
    </recommendedName>
</protein>
<name>A0A7X6KVX9_9CELL</name>
<accession>A0A7X6KVX9</accession>
<proteinExistence type="predicted"/>
<feature type="compositionally biased region" description="Low complexity" evidence="1">
    <location>
        <begin position="36"/>
        <end position="50"/>
    </location>
</feature>
<keyword evidence="2" id="KW-0732">Signal</keyword>
<evidence type="ECO:0000313" key="4">
    <source>
        <dbReference type="Proteomes" id="UP000581206"/>
    </source>
</evidence>
<dbReference type="RefSeq" id="WP_168630426.1">
    <property type="nucleotide sequence ID" value="NZ_BONL01000002.1"/>
</dbReference>
<sequence>MRAGPVLLSLLLLGALTACTGSEPVPTPSVSGGAVAEPSPTESLLPSPTASVSTVGGLAEGFPADLLPVPDGSEILMSAAELDDVTGLTTVSLNLRSVLGTEELVATYRAALTAAGFAETPTDPGAGLAASSTFVRGGGSEVLTLGVLDRDGVRTVTIGGTVRI</sequence>
<feature type="signal peptide" evidence="2">
    <location>
        <begin position="1"/>
        <end position="20"/>
    </location>
</feature>
<keyword evidence="4" id="KW-1185">Reference proteome</keyword>
<feature type="region of interest" description="Disordered" evidence="1">
    <location>
        <begin position="24"/>
        <end position="50"/>
    </location>
</feature>